<reference evidence="2 3" key="1">
    <citation type="submission" date="2018-03" db="EMBL/GenBank/DDBJ databases">
        <title>Genomic Encyclopedia of Archaeal and Bacterial Type Strains, Phase II (KMG-II): from individual species to whole genera.</title>
        <authorList>
            <person name="Goeker M."/>
        </authorList>
    </citation>
    <scope>NUCLEOTIDE SEQUENCE [LARGE SCALE GENOMIC DNA]</scope>
    <source>
        <strain evidence="2 3">DSM 45601</strain>
    </source>
</reference>
<comment type="caution">
    <text evidence="2">The sequence shown here is derived from an EMBL/GenBank/DDBJ whole genome shotgun (WGS) entry which is preliminary data.</text>
</comment>
<name>A0A2T0PTP7_9ACTN</name>
<evidence type="ECO:0000313" key="2">
    <source>
        <dbReference type="EMBL" id="PRX92271.1"/>
    </source>
</evidence>
<keyword evidence="3" id="KW-1185">Reference proteome</keyword>
<dbReference type="EMBL" id="PVZC01000010">
    <property type="protein sequence ID" value="PRX92271.1"/>
    <property type="molecule type" value="Genomic_DNA"/>
</dbReference>
<dbReference type="Proteomes" id="UP000237846">
    <property type="component" value="Unassembled WGS sequence"/>
</dbReference>
<gene>
    <name evidence="2" type="ORF">CLV72_11031</name>
</gene>
<protein>
    <submittedName>
        <fullName evidence="2">Uncharacterized protein</fullName>
    </submittedName>
</protein>
<organism evidence="2 3">
    <name type="scientific">Allonocardiopsis opalescens</name>
    <dbReference type="NCBI Taxonomy" id="1144618"/>
    <lineage>
        <taxon>Bacteria</taxon>
        <taxon>Bacillati</taxon>
        <taxon>Actinomycetota</taxon>
        <taxon>Actinomycetes</taxon>
        <taxon>Streptosporangiales</taxon>
        <taxon>Allonocardiopsis</taxon>
    </lineage>
</organism>
<dbReference type="RefSeq" id="WP_170141144.1">
    <property type="nucleotide sequence ID" value="NZ_PVZC01000010.1"/>
</dbReference>
<proteinExistence type="predicted"/>
<sequence length="51" mass="5719">MDRKKRIIRDPADNARGQRGCFDSASAPEPAKPADLLKGLLGRSRRTRRGR</sequence>
<accession>A0A2T0PTP7</accession>
<feature type="region of interest" description="Disordered" evidence="1">
    <location>
        <begin position="1"/>
        <end position="51"/>
    </location>
</feature>
<evidence type="ECO:0000313" key="3">
    <source>
        <dbReference type="Proteomes" id="UP000237846"/>
    </source>
</evidence>
<feature type="compositionally biased region" description="Basic and acidic residues" evidence="1">
    <location>
        <begin position="1"/>
        <end position="13"/>
    </location>
</feature>
<dbReference type="AlphaFoldDB" id="A0A2T0PTP7"/>
<evidence type="ECO:0000256" key="1">
    <source>
        <dbReference type="SAM" id="MobiDB-lite"/>
    </source>
</evidence>